<evidence type="ECO:0000256" key="1">
    <source>
        <dbReference type="SAM" id="MobiDB-lite"/>
    </source>
</evidence>
<reference evidence="2" key="1">
    <citation type="submission" date="2020-04" db="EMBL/GenBank/DDBJ databases">
        <title>Analysis of mating type loci in Filobasidium floriforme.</title>
        <authorList>
            <person name="Nowrousian M."/>
        </authorList>
    </citation>
    <scope>NUCLEOTIDE SEQUENCE</scope>
    <source>
        <strain evidence="2">CBS 6242</strain>
    </source>
</reference>
<protein>
    <submittedName>
        <fullName evidence="2">Uncharacterized protein</fullName>
    </submittedName>
</protein>
<feature type="compositionally biased region" description="Basic and acidic residues" evidence="1">
    <location>
        <begin position="45"/>
        <end position="59"/>
    </location>
</feature>
<sequence length="215" mass="23458">MDSDPSSPTSPMNSGQRSRQASRCSSTTIGSSTTLNSMSTTDSLDLPHELDDGDQRRGSVDIAGVDKAFEDLDVGKGNGNDDELTGSLGKDGMVGKDGTNVNGLGEGNGDQNRLKGVDVDVAGQDNENENEEGSEETLNEDLGKGRDGDADKDQDEDEVDEDHPVYQYTLALFEYTKRQYMEARWQHEKLERDQSRRAGKQSGSEFTLRAESLRV</sequence>
<feature type="compositionally biased region" description="Acidic residues" evidence="1">
    <location>
        <begin position="152"/>
        <end position="161"/>
    </location>
</feature>
<feature type="compositionally biased region" description="Polar residues" evidence="1">
    <location>
        <begin position="15"/>
        <end position="43"/>
    </location>
</feature>
<gene>
    <name evidence="2" type="ORF">FFLO_03223</name>
</gene>
<feature type="compositionally biased region" description="Low complexity" evidence="1">
    <location>
        <begin position="1"/>
        <end position="14"/>
    </location>
</feature>
<evidence type="ECO:0000313" key="2">
    <source>
        <dbReference type="EMBL" id="KAG7548931.1"/>
    </source>
</evidence>
<organism evidence="2 3">
    <name type="scientific">Filobasidium floriforme</name>
    <dbReference type="NCBI Taxonomy" id="5210"/>
    <lineage>
        <taxon>Eukaryota</taxon>
        <taxon>Fungi</taxon>
        <taxon>Dikarya</taxon>
        <taxon>Basidiomycota</taxon>
        <taxon>Agaricomycotina</taxon>
        <taxon>Tremellomycetes</taxon>
        <taxon>Filobasidiales</taxon>
        <taxon>Filobasidiaceae</taxon>
        <taxon>Filobasidium</taxon>
    </lineage>
</organism>
<accession>A0A8K0JMM6</accession>
<dbReference type="EMBL" id="JABELV010000057">
    <property type="protein sequence ID" value="KAG7548931.1"/>
    <property type="molecule type" value="Genomic_DNA"/>
</dbReference>
<feature type="region of interest" description="Disordered" evidence="1">
    <location>
        <begin position="1"/>
        <end position="164"/>
    </location>
</feature>
<feature type="compositionally biased region" description="Acidic residues" evidence="1">
    <location>
        <begin position="126"/>
        <end position="139"/>
    </location>
</feature>
<name>A0A8K0JMM6_9TREE</name>
<evidence type="ECO:0000313" key="3">
    <source>
        <dbReference type="Proteomes" id="UP000812966"/>
    </source>
</evidence>
<keyword evidence="3" id="KW-1185">Reference proteome</keyword>
<comment type="caution">
    <text evidence="2">The sequence shown here is derived from an EMBL/GenBank/DDBJ whole genome shotgun (WGS) entry which is preliminary data.</text>
</comment>
<dbReference type="AlphaFoldDB" id="A0A8K0JMM6"/>
<dbReference type="Proteomes" id="UP000812966">
    <property type="component" value="Unassembled WGS sequence"/>
</dbReference>
<proteinExistence type="predicted"/>
<feature type="region of interest" description="Disordered" evidence="1">
    <location>
        <begin position="188"/>
        <end position="215"/>
    </location>
</feature>
<feature type="compositionally biased region" description="Basic and acidic residues" evidence="1">
    <location>
        <begin position="141"/>
        <end position="151"/>
    </location>
</feature>